<evidence type="ECO:0000256" key="1">
    <source>
        <dbReference type="ARBA" id="ARBA00004141"/>
    </source>
</evidence>
<evidence type="ECO:0000256" key="4">
    <source>
        <dbReference type="ARBA" id="ARBA00023136"/>
    </source>
</evidence>
<feature type="transmembrane region" description="Helical" evidence="5">
    <location>
        <begin position="520"/>
        <end position="540"/>
    </location>
</feature>
<evidence type="ECO:0000259" key="6">
    <source>
        <dbReference type="PROSITE" id="PS50850"/>
    </source>
</evidence>
<dbReference type="SUPFAM" id="SSF103473">
    <property type="entry name" value="MFS general substrate transporter"/>
    <property type="match status" value="1"/>
</dbReference>
<feature type="transmembrane region" description="Helical" evidence="5">
    <location>
        <begin position="462"/>
        <end position="483"/>
    </location>
</feature>
<dbReference type="InterPro" id="IPR036259">
    <property type="entry name" value="MFS_trans_sf"/>
</dbReference>
<dbReference type="InterPro" id="IPR020846">
    <property type="entry name" value="MFS_dom"/>
</dbReference>
<dbReference type="GO" id="GO:0022857">
    <property type="term" value="F:transmembrane transporter activity"/>
    <property type="evidence" value="ECO:0007669"/>
    <property type="project" value="InterPro"/>
</dbReference>
<keyword evidence="4 5" id="KW-0472">Membrane</keyword>
<keyword evidence="2 5" id="KW-0812">Transmembrane</keyword>
<evidence type="ECO:0000256" key="5">
    <source>
        <dbReference type="SAM" id="Phobius"/>
    </source>
</evidence>
<comment type="subcellular location">
    <subcellularLocation>
        <location evidence="1">Membrane</location>
        <topology evidence="1">Multi-pass membrane protein</topology>
    </subcellularLocation>
</comment>
<evidence type="ECO:0000313" key="7">
    <source>
        <dbReference type="EMBL" id="CBY38859.1"/>
    </source>
</evidence>
<evidence type="ECO:0000256" key="3">
    <source>
        <dbReference type="ARBA" id="ARBA00022989"/>
    </source>
</evidence>
<gene>
    <name evidence="7" type="ORF">GSOID_T00019386001</name>
</gene>
<feature type="transmembrane region" description="Helical" evidence="5">
    <location>
        <begin position="318"/>
        <end position="335"/>
    </location>
</feature>
<dbReference type="EMBL" id="FN655345">
    <property type="protein sequence ID" value="CBY38859.1"/>
    <property type="molecule type" value="Genomic_DNA"/>
</dbReference>
<dbReference type="AlphaFoldDB" id="E4YTS0"/>
<feature type="transmembrane region" description="Helical" evidence="5">
    <location>
        <begin position="577"/>
        <end position="597"/>
    </location>
</feature>
<dbReference type="Proteomes" id="UP000011014">
    <property type="component" value="Unassembled WGS sequence"/>
</dbReference>
<feature type="transmembrane region" description="Helical" evidence="5">
    <location>
        <begin position="552"/>
        <end position="571"/>
    </location>
</feature>
<feature type="transmembrane region" description="Helical" evidence="5">
    <location>
        <begin position="256"/>
        <end position="274"/>
    </location>
</feature>
<feature type="transmembrane region" description="Helical" evidence="5">
    <location>
        <begin position="29"/>
        <end position="48"/>
    </location>
</feature>
<feature type="transmembrane region" description="Helical" evidence="5">
    <location>
        <begin position="433"/>
        <end position="450"/>
    </location>
</feature>
<feature type="transmembrane region" description="Helical" evidence="5">
    <location>
        <begin position="495"/>
        <end position="514"/>
    </location>
</feature>
<evidence type="ECO:0000256" key="2">
    <source>
        <dbReference type="ARBA" id="ARBA00022692"/>
    </source>
</evidence>
<dbReference type="PANTHER" id="PTHR24064">
    <property type="entry name" value="SOLUTE CARRIER FAMILY 22 MEMBER"/>
    <property type="match status" value="1"/>
</dbReference>
<organism evidence="7">
    <name type="scientific">Oikopleura dioica</name>
    <name type="common">Tunicate</name>
    <dbReference type="NCBI Taxonomy" id="34765"/>
    <lineage>
        <taxon>Eukaryota</taxon>
        <taxon>Metazoa</taxon>
        <taxon>Chordata</taxon>
        <taxon>Tunicata</taxon>
        <taxon>Appendicularia</taxon>
        <taxon>Copelata</taxon>
        <taxon>Oikopleuridae</taxon>
        <taxon>Oikopleura</taxon>
    </lineage>
</organism>
<protein>
    <recommendedName>
        <fullName evidence="6">Major facilitator superfamily (MFS) profile domain-containing protein</fullName>
    </recommendedName>
</protein>
<accession>E4YTS0</accession>
<feature type="transmembrane region" description="Helical" evidence="5">
    <location>
        <begin position="341"/>
        <end position="359"/>
    </location>
</feature>
<reference evidence="7" key="1">
    <citation type="journal article" date="2010" name="Science">
        <title>Plasticity of animal genome architecture unmasked by rapid evolution of a pelagic tunicate.</title>
        <authorList>
            <person name="Denoeud F."/>
            <person name="Henriet S."/>
            <person name="Mungpakdee S."/>
            <person name="Aury J.M."/>
            <person name="Da Silva C."/>
            <person name="Brinkmann H."/>
            <person name="Mikhaleva J."/>
            <person name="Olsen L.C."/>
            <person name="Jubin C."/>
            <person name="Canestro C."/>
            <person name="Bouquet J.M."/>
            <person name="Danks G."/>
            <person name="Poulain J."/>
            <person name="Campsteijn C."/>
            <person name="Adamski M."/>
            <person name="Cross I."/>
            <person name="Yadetie F."/>
            <person name="Muffato M."/>
            <person name="Louis A."/>
            <person name="Butcher S."/>
            <person name="Tsagkogeorga G."/>
            <person name="Konrad A."/>
            <person name="Singh S."/>
            <person name="Jensen M.F."/>
            <person name="Cong E.H."/>
            <person name="Eikeseth-Otteraa H."/>
            <person name="Noel B."/>
            <person name="Anthouard V."/>
            <person name="Porcel B.M."/>
            <person name="Kachouri-Lafond R."/>
            <person name="Nishino A."/>
            <person name="Ugolini M."/>
            <person name="Chourrout P."/>
            <person name="Nishida H."/>
            <person name="Aasland R."/>
            <person name="Huzurbazar S."/>
            <person name="Westhof E."/>
            <person name="Delsuc F."/>
            <person name="Lehrach H."/>
            <person name="Reinhardt R."/>
            <person name="Weissenbach J."/>
            <person name="Roy S.W."/>
            <person name="Artiguenave F."/>
            <person name="Postlethwait J.H."/>
            <person name="Manak J.R."/>
            <person name="Thompson E.M."/>
            <person name="Jaillon O."/>
            <person name="Du Pasquier L."/>
            <person name="Boudinot P."/>
            <person name="Liberles D.A."/>
            <person name="Volff J.N."/>
            <person name="Philippe H."/>
            <person name="Lenhard B."/>
            <person name="Roest Crollius H."/>
            <person name="Wincker P."/>
            <person name="Chourrout D."/>
        </authorList>
    </citation>
    <scope>NUCLEOTIDE SEQUENCE [LARGE SCALE GENOMIC DNA]</scope>
</reference>
<proteinExistence type="predicted"/>
<name>E4YTS0_OIKDI</name>
<feature type="transmembrane region" description="Helical" evidence="5">
    <location>
        <begin position="193"/>
        <end position="211"/>
    </location>
</feature>
<dbReference type="Pfam" id="PF00083">
    <property type="entry name" value="Sugar_tr"/>
    <property type="match status" value="1"/>
</dbReference>
<feature type="transmembrane region" description="Helical" evidence="5">
    <location>
        <begin position="280"/>
        <end position="306"/>
    </location>
</feature>
<dbReference type="InterPro" id="IPR005828">
    <property type="entry name" value="MFS_sugar_transport-like"/>
</dbReference>
<dbReference type="PROSITE" id="PS50850">
    <property type="entry name" value="MFS"/>
    <property type="match status" value="1"/>
</dbReference>
<sequence>MTCLLKNFEDEKRRGKICKRKREKRIRPCLGALAAYFILSVLDNYFSFRVFVDGWIYVNLSRFCAIQATFIAVKNGLDRAELSSNFSFQEISELTTETPFCKGYQPNQLGGCFFCDFSDELIEKCNSSSFSALKSCFGTAAQQNSTWRACDDYEYDRGIRNNVTNFRGEKWETAVTEFTLHCGMEWFDSLSTALGLLGLLGGAFLAGLYSARCSSVKHFQKHVQALQITDNKVLFRIFTLLNSFQFSDRFGRKRSLLVWHTVCGTLLLAMSFVTNKWGYLLFRILSNGIHHTSWLAFVVYSLEVLGPSKRALSGATTHIYYGLGYMLTSVFGFYFPDWRDFTFAIALSHFITLVVTPFFPESPSFLYARNRSKEGREILQKFSDRTNKSLDGKFLDELEVEINEKNLSGDKKEEVKNLTILDLFSHRLLAKNAMIVAVGFFSAVLSYYGMSFNVSSLSGDLYLNNSINGFMEIISYIVVMTLMEYCGRRWCSGGLMFFGGIFSILCATFQLIGLVNGARWLSFAGKFAVSGALCSIYIFAGELFPTEIRSTGIGFGSMVGRLGGFMSPFIIQIQNKVLVYAIFGLFGVLGGGFLFLLPEVKGKPIHHTIEEAIEFYEKFQVKKKNIKMENL</sequence>
<dbReference type="Gene3D" id="1.20.1250.20">
    <property type="entry name" value="MFS general substrate transporter like domains"/>
    <property type="match status" value="1"/>
</dbReference>
<feature type="domain" description="Major facilitator superfamily (MFS) profile" evidence="6">
    <location>
        <begin position="190"/>
        <end position="602"/>
    </location>
</feature>
<keyword evidence="3 5" id="KW-1133">Transmembrane helix</keyword>
<dbReference type="GO" id="GO:0016020">
    <property type="term" value="C:membrane"/>
    <property type="evidence" value="ECO:0007669"/>
    <property type="project" value="UniProtKB-SubCell"/>
</dbReference>